<dbReference type="HOGENOM" id="CLU_034568_0_0_1"/>
<dbReference type="STRING" id="91928.A0A0D2BFH2"/>
<evidence type="ECO:0000256" key="3">
    <source>
        <dbReference type="ARBA" id="ARBA00022989"/>
    </source>
</evidence>
<feature type="transmembrane region" description="Helical" evidence="5">
    <location>
        <begin position="455"/>
        <end position="475"/>
    </location>
</feature>
<dbReference type="GeneID" id="27338127"/>
<dbReference type="GO" id="GO:0046873">
    <property type="term" value="F:metal ion transmembrane transporter activity"/>
    <property type="evidence" value="ECO:0007669"/>
    <property type="project" value="InterPro"/>
</dbReference>
<keyword evidence="4 5" id="KW-0472">Membrane</keyword>
<dbReference type="InterPro" id="IPR002523">
    <property type="entry name" value="MgTranspt_CorA/ZnTranspt_ZntB"/>
</dbReference>
<protein>
    <submittedName>
        <fullName evidence="6">Uncharacterized protein</fullName>
    </submittedName>
</protein>
<dbReference type="VEuPathDB" id="FungiDB:PV08_11044"/>
<reference evidence="6 7" key="1">
    <citation type="submission" date="2015-01" db="EMBL/GenBank/DDBJ databases">
        <title>The Genome Sequence of Exophiala spinifera CBS89968.</title>
        <authorList>
            <consortium name="The Broad Institute Genomics Platform"/>
            <person name="Cuomo C."/>
            <person name="de Hoog S."/>
            <person name="Gorbushina A."/>
            <person name="Stielow B."/>
            <person name="Teixiera M."/>
            <person name="Abouelleil A."/>
            <person name="Chapman S.B."/>
            <person name="Priest M."/>
            <person name="Young S.K."/>
            <person name="Wortman J."/>
            <person name="Nusbaum C."/>
            <person name="Birren B."/>
        </authorList>
    </citation>
    <scope>NUCLEOTIDE SEQUENCE [LARGE SCALE GENOMIC DNA]</scope>
    <source>
        <strain evidence="6 7">CBS 89968</strain>
    </source>
</reference>
<dbReference type="InterPro" id="IPR045863">
    <property type="entry name" value="CorA_TM1_TM2"/>
</dbReference>
<name>A0A0D2BFH2_9EURO</name>
<organism evidence="6 7">
    <name type="scientific">Exophiala spinifera</name>
    <dbReference type="NCBI Taxonomy" id="91928"/>
    <lineage>
        <taxon>Eukaryota</taxon>
        <taxon>Fungi</taxon>
        <taxon>Dikarya</taxon>
        <taxon>Ascomycota</taxon>
        <taxon>Pezizomycotina</taxon>
        <taxon>Eurotiomycetes</taxon>
        <taxon>Chaetothyriomycetidae</taxon>
        <taxon>Chaetothyriales</taxon>
        <taxon>Herpotrichiellaceae</taxon>
        <taxon>Exophiala</taxon>
    </lineage>
</organism>
<keyword evidence="7" id="KW-1185">Reference proteome</keyword>
<keyword evidence="2 5" id="KW-0812">Transmembrane</keyword>
<sequence>MAGDYIGYVETLRHRYPNLRRFCEIQGARNVKNKGETSRIVVIEIRENGISQEHFSSADELERYMQDPPSRSEPCKHRVYVLEGTAPAYVQVLGRRLRMDPYVFAEQLMRGGTRKEQAATLPTQHGLERWFSMQYVESRAFPNGQLDTLGACCLYRDRKIWVTKINSKFDEVAKVHRIASFWSRREPNGSFNGLILVDPPVGEFIKIGKGAEKEIRLCQNNLYQGGYVDISPFPCALDLEKEWGSWESQPGPTRKSLFDDILFYWNHIDRFPNLHSSIMESPAGFFDGASFFLKSVIAANWMQFLVYFDEIIDRLEYALARADIKALDGVENHLVDVTHWHRRCWKSCEQVEHAIHSLQPNFHLNRNSSLTGGSAFNSIDNFVYIHGKLCALTERCQRLSVSLTNVITVIQSREASEEAHSLKILTLLGMLFVPLTFLSSIFSMSGEFLPGEGSFWIYIVVSIPAVIMVFLVVFSKEVAQLLKLREKPTKSLLNVRLTARRTMTFGPTEAKDAEKG</sequence>
<evidence type="ECO:0000256" key="2">
    <source>
        <dbReference type="ARBA" id="ARBA00022692"/>
    </source>
</evidence>
<evidence type="ECO:0000313" key="6">
    <source>
        <dbReference type="EMBL" id="KIW10084.1"/>
    </source>
</evidence>
<dbReference type="EMBL" id="KN847500">
    <property type="protein sequence ID" value="KIW10084.1"/>
    <property type="molecule type" value="Genomic_DNA"/>
</dbReference>
<dbReference type="Pfam" id="PF01544">
    <property type="entry name" value="CorA"/>
    <property type="match status" value="1"/>
</dbReference>
<dbReference type="RefSeq" id="XP_016230300.1">
    <property type="nucleotide sequence ID" value="XM_016385356.1"/>
</dbReference>
<dbReference type="Proteomes" id="UP000053328">
    <property type="component" value="Unassembled WGS sequence"/>
</dbReference>
<dbReference type="AlphaFoldDB" id="A0A0D2BFH2"/>
<dbReference type="Gene3D" id="1.20.58.340">
    <property type="entry name" value="Magnesium transport protein CorA, transmembrane region"/>
    <property type="match status" value="1"/>
</dbReference>
<accession>A0A0D2BFH2</accession>
<evidence type="ECO:0000313" key="7">
    <source>
        <dbReference type="Proteomes" id="UP000053328"/>
    </source>
</evidence>
<gene>
    <name evidence="6" type="ORF">PV08_11044</name>
</gene>
<evidence type="ECO:0000256" key="1">
    <source>
        <dbReference type="ARBA" id="ARBA00004141"/>
    </source>
</evidence>
<dbReference type="SUPFAM" id="SSF144083">
    <property type="entry name" value="Magnesium transport protein CorA, transmembrane region"/>
    <property type="match status" value="1"/>
</dbReference>
<proteinExistence type="predicted"/>
<dbReference type="OrthoDB" id="4112594at2759"/>
<comment type="subcellular location">
    <subcellularLocation>
        <location evidence="1">Membrane</location>
        <topology evidence="1">Multi-pass membrane protein</topology>
    </subcellularLocation>
</comment>
<dbReference type="GO" id="GO:0016020">
    <property type="term" value="C:membrane"/>
    <property type="evidence" value="ECO:0007669"/>
    <property type="project" value="UniProtKB-SubCell"/>
</dbReference>
<evidence type="ECO:0000256" key="4">
    <source>
        <dbReference type="ARBA" id="ARBA00023136"/>
    </source>
</evidence>
<evidence type="ECO:0000256" key="5">
    <source>
        <dbReference type="SAM" id="Phobius"/>
    </source>
</evidence>
<keyword evidence="3 5" id="KW-1133">Transmembrane helix</keyword>
<feature type="transmembrane region" description="Helical" evidence="5">
    <location>
        <begin position="422"/>
        <end position="443"/>
    </location>
</feature>